<organism evidence="5 6">
    <name type="scientific">Senna tora</name>
    <dbReference type="NCBI Taxonomy" id="362788"/>
    <lineage>
        <taxon>Eukaryota</taxon>
        <taxon>Viridiplantae</taxon>
        <taxon>Streptophyta</taxon>
        <taxon>Embryophyta</taxon>
        <taxon>Tracheophyta</taxon>
        <taxon>Spermatophyta</taxon>
        <taxon>Magnoliopsida</taxon>
        <taxon>eudicotyledons</taxon>
        <taxon>Gunneridae</taxon>
        <taxon>Pentapetalae</taxon>
        <taxon>rosids</taxon>
        <taxon>fabids</taxon>
        <taxon>Fabales</taxon>
        <taxon>Fabaceae</taxon>
        <taxon>Caesalpinioideae</taxon>
        <taxon>Cassia clade</taxon>
        <taxon>Senna</taxon>
    </lineage>
</organism>
<reference evidence="5" key="1">
    <citation type="submission" date="2020-09" db="EMBL/GenBank/DDBJ databases">
        <title>Genome-Enabled Discovery of Anthraquinone Biosynthesis in Senna tora.</title>
        <authorList>
            <person name="Kang S.-H."/>
            <person name="Pandey R.P."/>
            <person name="Lee C.-M."/>
            <person name="Sim J.-S."/>
            <person name="Jeong J.-T."/>
            <person name="Choi B.-S."/>
            <person name="Jung M."/>
            <person name="Ginzburg D."/>
            <person name="Zhao K."/>
            <person name="Won S.Y."/>
            <person name="Oh T.-J."/>
            <person name="Yu Y."/>
            <person name="Kim N.-H."/>
            <person name="Lee O.R."/>
            <person name="Lee T.-H."/>
            <person name="Bashyal P."/>
            <person name="Kim T.-S."/>
            <person name="Lee W.-H."/>
            <person name="Kawkins C."/>
            <person name="Kim C.-K."/>
            <person name="Kim J.S."/>
            <person name="Ahn B.O."/>
            <person name="Rhee S.Y."/>
            <person name="Sohng J.K."/>
        </authorList>
    </citation>
    <scope>NUCLEOTIDE SEQUENCE</scope>
    <source>
        <tissue evidence="5">Leaf</tissue>
    </source>
</reference>
<dbReference type="AlphaFoldDB" id="A0A834XES3"/>
<dbReference type="InterPro" id="IPR044989">
    <property type="entry name" value="TAC1"/>
</dbReference>
<dbReference type="Proteomes" id="UP000634136">
    <property type="component" value="Unassembled WGS sequence"/>
</dbReference>
<gene>
    <name evidence="5" type="ORF">G2W53_000844</name>
</gene>
<name>A0A834XES3_9FABA</name>
<comment type="similarity">
    <text evidence="2">Belongs to the TAC family.</text>
</comment>
<accession>A0A834XES3</accession>
<evidence type="ECO:0000313" key="5">
    <source>
        <dbReference type="EMBL" id="KAF7843939.1"/>
    </source>
</evidence>
<evidence type="ECO:0000256" key="1">
    <source>
        <dbReference type="ARBA" id="ARBA00022604"/>
    </source>
</evidence>
<dbReference type="PANTHER" id="PTHR38366">
    <property type="entry name" value="NAD-DEPENDENT PROTEIN DEACETYLASE HST1-LIKE PROTEIN"/>
    <property type="match status" value="1"/>
</dbReference>
<evidence type="ECO:0000256" key="4">
    <source>
        <dbReference type="SAM" id="MobiDB-lite"/>
    </source>
</evidence>
<evidence type="ECO:0000256" key="3">
    <source>
        <dbReference type="ARBA" id="ARBA00026138"/>
    </source>
</evidence>
<sequence length="234" mass="26622">MKIFNWMHKAFHHTAMKDQQQRFASNSNMKKKTELPKVIIGESEALFQEVALAGILTIGTLGYYDTLNPFNSQHKELSPLMHTTFEHNFEQAMEVMTLMTPPPVVSHEITEELVGAGTDDDSKKKKKGERITLADLFLADSDDEMVVRQQQDTNNTAKKLSLKVKAKHGLPTFAKKLIPKDKPHPIKNIRKMMKKMIKKKIHPEIDVMDEKLDESGMSENQKIEANDSISLLPV</sequence>
<keyword evidence="1" id="KW-0341">Growth regulation</keyword>
<dbReference type="PANTHER" id="PTHR38366:SF1">
    <property type="entry name" value="PROTEIN TILLER ANGLE CONTROL 1"/>
    <property type="match status" value="1"/>
</dbReference>
<evidence type="ECO:0000256" key="2">
    <source>
        <dbReference type="ARBA" id="ARBA00025796"/>
    </source>
</evidence>
<keyword evidence="6" id="KW-1185">Reference proteome</keyword>
<dbReference type="GO" id="GO:0001763">
    <property type="term" value="P:morphogenesis of a branching structure"/>
    <property type="evidence" value="ECO:0007669"/>
    <property type="project" value="InterPro"/>
</dbReference>
<feature type="region of interest" description="Disordered" evidence="4">
    <location>
        <begin position="212"/>
        <end position="234"/>
    </location>
</feature>
<dbReference type="EMBL" id="JAAIUW010000001">
    <property type="protein sequence ID" value="KAF7843939.1"/>
    <property type="molecule type" value="Genomic_DNA"/>
</dbReference>
<proteinExistence type="inferred from homology"/>
<dbReference type="OrthoDB" id="1922866at2759"/>
<comment type="caution">
    <text evidence="5">The sequence shown here is derived from an EMBL/GenBank/DDBJ whole genome shotgun (WGS) entry which is preliminary data.</text>
</comment>
<evidence type="ECO:0000313" key="6">
    <source>
        <dbReference type="Proteomes" id="UP000634136"/>
    </source>
</evidence>
<protein>
    <recommendedName>
        <fullName evidence="3">Protein TILLER ANGLE CONTROL 1</fullName>
    </recommendedName>
</protein>